<keyword evidence="2" id="KW-1185">Reference proteome</keyword>
<dbReference type="EMBL" id="JAVIIQ010000006">
    <property type="protein sequence ID" value="MDX8532806.1"/>
    <property type="molecule type" value="Genomic_DNA"/>
</dbReference>
<dbReference type="RefSeq" id="WP_320249105.1">
    <property type="nucleotide sequence ID" value="NZ_JAVIIQ010000006.1"/>
</dbReference>
<gene>
    <name evidence="1" type="ORF">RFM42_17595</name>
</gene>
<proteinExistence type="predicted"/>
<comment type="caution">
    <text evidence="1">The sequence shown here is derived from an EMBL/GenBank/DDBJ whole genome shotgun (WGS) entry which is preliminary data.</text>
</comment>
<protein>
    <submittedName>
        <fullName evidence="1">Uncharacterized protein</fullName>
    </submittedName>
</protein>
<sequence length="166" mass="19131">MKVIKTQPGLFEWLGDQVKNAKPQVLVSKPIVDQFDEMIAAFGTSGWWHFGHSRDHFFQTFLDRVDHGASQIRCNEFVVKFVSAMASIARDVRHSDELRTHYLYALVELFKPLAKNTKVLLWEDGNVTRVQSRKAFERRHGVNIDVRLFAREGDPPVVRPDIGKAR</sequence>
<evidence type="ECO:0000313" key="1">
    <source>
        <dbReference type="EMBL" id="MDX8532806.1"/>
    </source>
</evidence>
<dbReference type="Proteomes" id="UP001285154">
    <property type="component" value="Unassembled WGS sequence"/>
</dbReference>
<reference evidence="1 2" key="1">
    <citation type="submission" date="2023-08" db="EMBL/GenBank/DDBJ databases">
        <title>Implementing the SeqCode for naming new Mesorhizobium species isolated from Vachellia karroo root nodules.</title>
        <authorList>
            <person name="Van Lill M."/>
        </authorList>
    </citation>
    <scope>NUCLEOTIDE SEQUENCE [LARGE SCALE GENOMIC DNA]</scope>
    <source>
        <strain evidence="1 2">VK25D</strain>
    </source>
</reference>
<organism evidence="1 2">
    <name type="scientific">Mesorhizobium vachelliae</name>
    <dbReference type="NCBI Taxonomy" id="3072309"/>
    <lineage>
        <taxon>Bacteria</taxon>
        <taxon>Pseudomonadati</taxon>
        <taxon>Pseudomonadota</taxon>
        <taxon>Alphaproteobacteria</taxon>
        <taxon>Hyphomicrobiales</taxon>
        <taxon>Phyllobacteriaceae</taxon>
        <taxon>Mesorhizobium</taxon>
    </lineage>
</organism>
<evidence type="ECO:0000313" key="2">
    <source>
        <dbReference type="Proteomes" id="UP001285154"/>
    </source>
</evidence>
<accession>A0ABU5A537</accession>
<name>A0ABU5A537_9HYPH</name>